<dbReference type="Proteomes" id="UP000269198">
    <property type="component" value="Unassembled WGS sequence"/>
</dbReference>
<organism evidence="4 5">
    <name type="scientific">Halostreptopolyspora alba</name>
    <dbReference type="NCBI Taxonomy" id="2487137"/>
    <lineage>
        <taxon>Bacteria</taxon>
        <taxon>Bacillati</taxon>
        <taxon>Actinomycetota</taxon>
        <taxon>Actinomycetes</taxon>
        <taxon>Streptosporangiales</taxon>
        <taxon>Nocardiopsidaceae</taxon>
        <taxon>Halostreptopolyspora</taxon>
    </lineage>
</organism>
<dbReference type="EMBL" id="RJMB01000001">
    <property type="protein sequence ID" value="RNL87365.1"/>
    <property type="molecule type" value="Genomic_DNA"/>
</dbReference>
<evidence type="ECO:0000259" key="3">
    <source>
        <dbReference type="SMART" id="SM00331"/>
    </source>
</evidence>
<dbReference type="Gene3D" id="3.60.40.10">
    <property type="entry name" value="PPM-type phosphatase domain"/>
    <property type="match status" value="1"/>
</dbReference>
<evidence type="ECO:0000313" key="4">
    <source>
        <dbReference type="EMBL" id="RNL87365.1"/>
    </source>
</evidence>
<dbReference type="OrthoDB" id="4935951at2"/>
<protein>
    <submittedName>
        <fullName evidence="4">Serine/threonine-protein phosphatase</fullName>
    </submittedName>
</protein>
<proteinExistence type="predicted"/>
<dbReference type="InterPro" id="IPR001932">
    <property type="entry name" value="PPM-type_phosphatase-like_dom"/>
</dbReference>
<reference evidence="4 5" key="1">
    <citation type="submission" date="2018-11" db="EMBL/GenBank/DDBJ databases">
        <title>The genome draft of YIM 96095.</title>
        <authorList>
            <person name="Tang S.-K."/>
            <person name="Chunyu W.-X."/>
            <person name="Feng Y.-Z."/>
        </authorList>
    </citation>
    <scope>NUCLEOTIDE SEQUENCE [LARGE SCALE GENOMIC DNA]</scope>
    <source>
        <strain evidence="4 5">YIM 96095</strain>
    </source>
</reference>
<accession>A0A3N0EHK0</accession>
<dbReference type="SMART" id="SM00331">
    <property type="entry name" value="PP2C_SIG"/>
    <property type="match status" value="1"/>
</dbReference>
<comment type="caution">
    <text evidence="4">The sequence shown here is derived from an EMBL/GenBank/DDBJ whole genome shotgun (WGS) entry which is preliminary data.</text>
</comment>
<dbReference type="Pfam" id="PF07228">
    <property type="entry name" value="SpoIIE"/>
    <property type="match status" value="1"/>
</dbReference>
<feature type="region of interest" description="Disordered" evidence="2">
    <location>
        <begin position="87"/>
        <end position="108"/>
    </location>
</feature>
<evidence type="ECO:0000256" key="2">
    <source>
        <dbReference type="SAM" id="MobiDB-lite"/>
    </source>
</evidence>
<dbReference type="InterPro" id="IPR052016">
    <property type="entry name" value="Bact_Sigma-Reg"/>
</dbReference>
<keyword evidence="5" id="KW-1185">Reference proteome</keyword>
<dbReference type="GO" id="GO:0016791">
    <property type="term" value="F:phosphatase activity"/>
    <property type="evidence" value="ECO:0007669"/>
    <property type="project" value="TreeGrafter"/>
</dbReference>
<gene>
    <name evidence="4" type="ORF">EFW17_00600</name>
</gene>
<sequence>MPSRGERALDGLLRASHHISFEEIAPTVATWAARAGLHESMVFVADLRYQWLFPLPGQHDARGEPLEPVRIDTTMAGRAFRMVESVTARAADTEPENTPDGPKPHEPRRLWLPLLIGTERIGVLGVTLPEDDQTSERLAHQLASLVSLVIASKRGKNDTHACLVQTDQLALSAEVLWNLLPAPTLTHRDLVVSAMLEPAYDVGGDAYDYSVNGDLLYLGIFDAMGHDLAAGLVATVAVATFRNGRRQGRDLTTIANTIDATIADQFDPPRFTTGILATLDTRSGWLSWVNLGHHPPLVLRQGRSVAELDEGGAGAPMGLGLGIPGALCHYQMEPGDRLVCYTDGVVEARNPNREVFGLDRFIDFLSRREADGMPAPETLRRLVRTILEHQDDRLQDDATVLLVEWGTQSPG</sequence>
<feature type="domain" description="PPM-type phosphatase" evidence="3">
    <location>
        <begin position="187"/>
        <end position="405"/>
    </location>
</feature>
<dbReference type="InterPro" id="IPR036457">
    <property type="entry name" value="PPM-type-like_dom_sf"/>
</dbReference>
<evidence type="ECO:0000256" key="1">
    <source>
        <dbReference type="ARBA" id="ARBA00022801"/>
    </source>
</evidence>
<keyword evidence="1" id="KW-0378">Hydrolase</keyword>
<dbReference type="RefSeq" id="WP_123199230.1">
    <property type="nucleotide sequence ID" value="NZ_RJMB01000001.1"/>
</dbReference>
<dbReference type="PANTHER" id="PTHR43156">
    <property type="entry name" value="STAGE II SPORULATION PROTEIN E-RELATED"/>
    <property type="match status" value="1"/>
</dbReference>
<evidence type="ECO:0000313" key="5">
    <source>
        <dbReference type="Proteomes" id="UP000269198"/>
    </source>
</evidence>
<dbReference type="PANTHER" id="PTHR43156:SF2">
    <property type="entry name" value="STAGE II SPORULATION PROTEIN E"/>
    <property type="match status" value="1"/>
</dbReference>
<name>A0A3N0EHK0_9ACTN</name>
<dbReference type="AlphaFoldDB" id="A0A3N0EHK0"/>
<dbReference type="SUPFAM" id="SSF81606">
    <property type="entry name" value="PP2C-like"/>
    <property type="match status" value="1"/>
</dbReference>